<feature type="transmembrane region" description="Helical" evidence="1">
    <location>
        <begin position="180"/>
        <end position="199"/>
    </location>
</feature>
<name>A0A0P7ZCU9_9EURY</name>
<evidence type="ECO:0000313" key="2">
    <source>
        <dbReference type="EMBL" id="KPQ42489.1"/>
    </source>
</evidence>
<comment type="caution">
    <text evidence="2">The sequence shown here is derived from an EMBL/GenBank/DDBJ whole genome shotgun (WGS) entry which is preliminary data.</text>
</comment>
<feature type="transmembrane region" description="Helical" evidence="1">
    <location>
        <begin position="60"/>
        <end position="78"/>
    </location>
</feature>
<keyword evidence="1" id="KW-0472">Membrane</keyword>
<feature type="transmembrane region" description="Helical" evidence="1">
    <location>
        <begin position="84"/>
        <end position="102"/>
    </location>
</feature>
<evidence type="ECO:0008006" key="4">
    <source>
        <dbReference type="Google" id="ProtNLM"/>
    </source>
</evidence>
<keyword evidence="1" id="KW-0812">Transmembrane</keyword>
<gene>
    <name evidence="2" type="ORF">MPEBLZ_02947</name>
</gene>
<reference evidence="2 3" key="1">
    <citation type="submission" date="2015-09" db="EMBL/GenBank/DDBJ databases">
        <title>A metagenomics-based metabolic model of nitrate-dependent anaerobic oxidation of methane by Methanoperedens-like archaea.</title>
        <authorList>
            <person name="Arshad A."/>
            <person name="Speth D.R."/>
            <person name="De Graaf R.M."/>
            <person name="Op Den Camp H.J."/>
            <person name="Jetten M.S."/>
            <person name="Welte C.U."/>
        </authorList>
    </citation>
    <scope>NUCLEOTIDE SEQUENCE [LARGE SCALE GENOMIC DNA]</scope>
</reference>
<organism evidence="2 3">
    <name type="scientific">Candidatus Methanoperedens nitratireducens</name>
    <dbReference type="NCBI Taxonomy" id="1392998"/>
    <lineage>
        <taxon>Archaea</taxon>
        <taxon>Methanobacteriati</taxon>
        <taxon>Methanobacteriota</taxon>
        <taxon>Stenosarchaea group</taxon>
        <taxon>Methanomicrobia</taxon>
        <taxon>Methanosarcinales</taxon>
        <taxon>ANME-2 cluster</taxon>
        <taxon>Candidatus Methanoperedentaceae</taxon>
        <taxon>Candidatus Methanoperedens</taxon>
    </lineage>
</organism>
<feature type="transmembrane region" description="Helical" evidence="1">
    <location>
        <begin position="147"/>
        <end position="168"/>
    </location>
</feature>
<dbReference type="Proteomes" id="UP000050360">
    <property type="component" value="Unassembled WGS sequence"/>
</dbReference>
<evidence type="ECO:0000313" key="3">
    <source>
        <dbReference type="Proteomes" id="UP000050360"/>
    </source>
</evidence>
<keyword evidence="1" id="KW-1133">Transmembrane helix</keyword>
<dbReference type="EMBL" id="LKCM01000230">
    <property type="protein sequence ID" value="KPQ42489.1"/>
    <property type="molecule type" value="Genomic_DNA"/>
</dbReference>
<dbReference type="AlphaFoldDB" id="A0A0P7ZCU9"/>
<evidence type="ECO:0000256" key="1">
    <source>
        <dbReference type="SAM" id="Phobius"/>
    </source>
</evidence>
<accession>A0A0P7ZCU9</accession>
<proteinExistence type="predicted"/>
<protein>
    <recommendedName>
        <fullName evidence="4">DUF1673 family protein</fullName>
    </recommendedName>
</protein>
<sequence>MTINIDYILRKTIGWCPLKDRMFVQVHESGKICNSNKDQANSGIANNVNLPLDMFDWRKFAIILALGFSAFILIFVNYLNRTAASYFGIILLYFTFIAFFNLSDKNKVSIDSEKLVIKTSFFESINILKHDITDIKTIDNVIYKYSWVNLVLIILILILGFFQVLSLHGQIIRSADMEDAVLHIANSMFMFFILISSFYRSNRRSRYPKTIRIDTATKNITLYPINESEFNILKGELEK</sequence>